<evidence type="ECO:0000313" key="3">
    <source>
        <dbReference type="Proteomes" id="UP000672009"/>
    </source>
</evidence>
<dbReference type="RefSeq" id="WP_210217576.1">
    <property type="nucleotide sequence ID" value="NZ_CP072793.1"/>
</dbReference>
<dbReference type="Pfam" id="PF00656">
    <property type="entry name" value="Peptidase_C14"/>
    <property type="match status" value="1"/>
</dbReference>
<dbReference type="EMBL" id="CP072793">
    <property type="protein sequence ID" value="QTR52010.1"/>
    <property type="molecule type" value="Genomic_DNA"/>
</dbReference>
<keyword evidence="3" id="KW-1185">Reference proteome</keyword>
<dbReference type="SUPFAM" id="SSF52129">
    <property type="entry name" value="Caspase-like"/>
    <property type="match status" value="1"/>
</dbReference>
<sequence length="224" mass="24510">MARFNFPIPICFATQSGGTTLDRDQEGGNPFATALIRFSSLFDAKIDEFQDKLDELTVEISHNHQKPEWIGAELSQDWRIQKPKIGSKERRTALVLVVSDYTDSARGTLKGAAWDELRISAMLARHGFSVTQGVGSSRQAILCALDEFSSVSSNSDISIIYATGHGYEAGNNVYLIPGDYPMNNAFGAIELNQDAITISKIVSSCSAKNMNLVFFAGCRTKAED</sequence>
<dbReference type="InterPro" id="IPR029030">
    <property type="entry name" value="Caspase-like_dom_sf"/>
</dbReference>
<evidence type="ECO:0000259" key="1">
    <source>
        <dbReference type="Pfam" id="PF00656"/>
    </source>
</evidence>
<dbReference type="AlphaFoldDB" id="A0A975IGW6"/>
<dbReference type="GO" id="GO:0004197">
    <property type="term" value="F:cysteine-type endopeptidase activity"/>
    <property type="evidence" value="ECO:0007669"/>
    <property type="project" value="InterPro"/>
</dbReference>
<dbReference type="Gene3D" id="3.40.50.1460">
    <property type="match status" value="1"/>
</dbReference>
<gene>
    <name evidence="2" type="ORF">J9260_09605</name>
</gene>
<organism evidence="2 3">
    <name type="scientific">Thiothrix unzii</name>
    <dbReference type="NCBI Taxonomy" id="111769"/>
    <lineage>
        <taxon>Bacteria</taxon>
        <taxon>Pseudomonadati</taxon>
        <taxon>Pseudomonadota</taxon>
        <taxon>Gammaproteobacteria</taxon>
        <taxon>Thiotrichales</taxon>
        <taxon>Thiotrichaceae</taxon>
        <taxon>Thiothrix</taxon>
    </lineage>
</organism>
<name>A0A975IGW6_9GAMM</name>
<dbReference type="InterPro" id="IPR052039">
    <property type="entry name" value="Caspase-related_regulators"/>
</dbReference>
<evidence type="ECO:0000313" key="2">
    <source>
        <dbReference type="EMBL" id="QTR52010.1"/>
    </source>
</evidence>
<dbReference type="Proteomes" id="UP000672009">
    <property type="component" value="Chromosome"/>
</dbReference>
<dbReference type="InterPro" id="IPR011600">
    <property type="entry name" value="Pept_C14_caspase"/>
</dbReference>
<dbReference type="GO" id="GO:0006508">
    <property type="term" value="P:proteolysis"/>
    <property type="evidence" value="ECO:0007669"/>
    <property type="project" value="InterPro"/>
</dbReference>
<reference evidence="2" key="1">
    <citation type="submission" date="2021-04" db="EMBL/GenBank/DDBJ databases">
        <title>Genomics, taxonomy and metabolism of representatives of sulfur bacteria of the genus Thiothrix: Thiothrix fructosivorans QT, Thiothrix unzii A1T and three new species, Thiothrix subterranea sp. nov., Thiothrix litoralis sp. nov. and 'Candidatus Thiothrix anitrata' sp. nov.</title>
        <authorList>
            <person name="Ravin N.V."/>
            <person name="Smolyakov D."/>
            <person name="Rudenko T.S."/>
            <person name="Mardanov A.V."/>
            <person name="Beletsky A.V."/>
            <person name="Markov N.D."/>
            <person name="Fomenkov A.I."/>
            <person name="Roberts R.J."/>
            <person name="Karnachuk O.V."/>
            <person name="Novikov A."/>
            <person name="Grabovich M.Y."/>
        </authorList>
    </citation>
    <scope>NUCLEOTIDE SEQUENCE</scope>
    <source>
        <strain evidence="2">A1</strain>
    </source>
</reference>
<proteinExistence type="predicted"/>
<feature type="domain" description="Peptidase C14 caspase" evidence="1">
    <location>
        <begin position="90"/>
        <end position="220"/>
    </location>
</feature>
<dbReference type="KEGG" id="tun:J9260_09605"/>
<accession>A0A975IGW6</accession>
<protein>
    <submittedName>
        <fullName evidence="2">Caspase family protein</fullName>
    </submittedName>
</protein>
<dbReference type="PANTHER" id="PTHR22576:SF37">
    <property type="entry name" value="MUCOSA-ASSOCIATED LYMPHOID TISSUE LYMPHOMA TRANSLOCATION PROTEIN 1"/>
    <property type="match status" value="1"/>
</dbReference>
<dbReference type="PANTHER" id="PTHR22576">
    <property type="entry name" value="MUCOSA ASSOCIATED LYMPHOID TISSUE LYMPHOMA TRANSLOCATION PROTEIN 1/PARACASPASE"/>
    <property type="match status" value="1"/>
</dbReference>